<feature type="region of interest" description="Disordered" evidence="1">
    <location>
        <begin position="1"/>
        <end position="53"/>
    </location>
</feature>
<organism evidence="2">
    <name type="scientific">uncultured Blastococcus sp</name>
    <dbReference type="NCBI Taxonomy" id="217144"/>
    <lineage>
        <taxon>Bacteria</taxon>
        <taxon>Bacillati</taxon>
        <taxon>Actinomycetota</taxon>
        <taxon>Actinomycetes</taxon>
        <taxon>Geodermatophilales</taxon>
        <taxon>Geodermatophilaceae</taxon>
        <taxon>Blastococcus</taxon>
        <taxon>environmental samples</taxon>
    </lineage>
</organism>
<evidence type="ECO:0000313" key="2">
    <source>
        <dbReference type="EMBL" id="CAA9237644.1"/>
    </source>
</evidence>
<protein>
    <submittedName>
        <fullName evidence="2">Uncharacterized protein</fullName>
    </submittedName>
</protein>
<reference evidence="2" key="1">
    <citation type="submission" date="2020-02" db="EMBL/GenBank/DDBJ databases">
        <authorList>
            <person name="Meier V. D."/>
        </authorList>
    </citation>
    <scope>NUCLEOTIDE SEQUENCE</scope>
    <source>
        <strain evidence="2">AVDCRST_MAG52</strain>
    </source>
</reference>
<dbReference type="EMBL" id="CADCTN010000094">
    <property type="protein sequence ID" value="CAA9237644.1"/>
    <property type="molecule type" value="Genomic_DNA"/>
</dbReference>
<gene>
    <name evidence="2" type="ORF">AVDCRST_MAG52-1542</name>
</gene>
<accession>A0A6J4I062</accession>
<sequence>MATGRGTRDRERHVRAPVPPLGRPARLPDHTSSSDGHGGESIIDFRPTGVTDR</sequence>
<feature type="compositionally biased region" description="Basic and acidic residues" evidence="1">
    <location>
        <begin position="1"/>
        <end position="14"/>
    </location>
</feature>
<dbReference type="AlphaFoldDB" id="A0A6J4I062"/>
<evidence type="ECO:0000256" key="1">
    <source>
        <dbReference type="SAM" id="MobiDB-lite"/>
    </source>
</evidence>
<proteinExistence type="predicted"/>
<name>A0A6J4I062_9ACTN</name>